<keyword evidence="1" id="KW-1185">Reference proteome</keyword>
<protein>
    <submittedName>
        <fullName evidence="2">Uncharacterized protein</fullName>
    </submittedName>
</protein>
<sequence length="248" mass="27683">MSSFFKRAQRGFAKAVQKSGVEGILTELPNCEPLCHMEVLSIRLESDEQRDAAIMEHVLNQEFAPINFLIRNEKSGKRTVMNAELICNQGFRVQQQGSGQDVMMVTLPSHSSDSIGKIVHPSGATIYKVYSNGPQSYRVQRAASAIGNALPPCVIRIEKVLVSLYPLAKMMGFIGTSCVYWFKDCDGRVLGYVRPKLVMRKNTLILKFMTDRGNAQVRGAMLGAALLFVLHEAYPELSRLLRESMHDT</sequence>
<dbReference type="Proteomes" id="UP000887566">
    <property type="component" value="Unplaced"/>
</dbReference>
<dbReference type="AlphaFoldDB" id="A0A914W391"/>
<name>A0A914W391_9BILA</name>
<proteinExistence type="predicted"/>
<accession>A0A914W391</accession>
<evidence type="ECO:0000313" key="1">
    <source>
        <dbReference type="Proteomes" id="UP000887566"/>
    </source>
</evidence>
<reference evidence="2" key="1">
    <citation type="submission" date="2022-11" db="UniProtKB">
        <authorList>
            <consortium name="WormBaseParasite"/>
        </authorList>
    </citation>
    <scope>IDENTIFICATION</scope>
</reference>
<dbReference type="WBParaSite" id="PSAMB.scaffold312size57405.g4432.t1">
    <property type="protein sequence ID" value="PSAMB.scaffold312size57405.g4432.t1"/>
    <property type="gene ID" value="PSAMB.scaffold312size57405.g4432"/>
</dbReference>
<organism evidence="1 2">
    <name type="scientific">Plectus sambesii</name>
    <dbReference type="NCBI Taxonomy" id="2011161"/>
    <lineage>
        <taxon>Eukaryota</taxon>
        <taxon>Metazoa</taxon>
        <taxon>Ecdysozoa</taxon>
        <taxon>Nematoda</taxon>
        <taxon>Chromadorea</taxon>
        <taxon>Plectida</taxon>
        <taxon>Plectina</taxon>
        <taxon>Plectoidea</taxon>
        <taxon>Plectidae</taxon>
        <taxon>Plectus</taxon>
    </lineage>
</organism>
<evidence type="ECO:0000313" key="2">
    <source>
        <dbReference type="WBParaSite" id="PSAMB.scaffold312size57405.g4432.t1"/>
    </source>
</evidence>